<organism evidence="1 2">
    <name type="scientific">Streptococcus mutans SM6</name>
    <dbReference type="NCBI Taxonomy" id="857119"/>
    <lineage>
        <taxon>Bacteria</taxon>
        <taxon>Bacillati</taxon>
        <taxon>Bacillota</taxon>
        <taxon>Bacilli</taxon>
        <taxon>Lactobacillales</taxon>
        <taxon>Streptococcaceae</taxon>
        <taxon>Streptococcus</taxon>
    </lineage>
</organism>
<evidence type="ECO:0000313" key="1">
    <source>
        <dbReference type="EMBL" id="EMC25794.1"/>
    </source>
</evidence>
<accession>A0A829BMC4</accession>
<dbReference type="Proteomes" id="UP000011676">
    <property type="component" value="Unassembled WGS sequence"/>
</dbReference>
<name>A0A829BMC4_STRMG</name>
<proteinExistence type="predicted"/>
<comment type="caution">
    <text evidence="1">The sequence shown here is derived from an EMBL/GenBank/DDBJ whole genome shotgun (WGS) entry which is preliminary data.</text>
</comment>
<sequence>MTIELGMSTFGETTDLEKTLSLMLIEQTTYQKKWIESFEKVNGRKLKLEELKATLESMFFLV</sequence>
<dbReference type="EMBL" id="AHSR01000001">
    <property type="protein sequence ID" value="EMC25794.1"/>
    <property type="molecule type" value="Genomic_DNA"/>
</dbReference>
<dbReference type="AlphaFoldDB" id="A0A829BMC4"/>
<dbReference type="RefSeq" id="WP_002270719.1">
    <property type="nucleotide sequence ID" value="NZ_AHSR01000001.1"/>
</dbReference>
<protein>
    <submittedName>
        <fullName evidence="1">ATP synthase delta subunit</fullName>
    </submittedName>
</protein>
<gene>
    <name evidence="1" type="ORF">SMU82_00050</name>
</gene>
<reference evidence="1 2" key="1">
    <citation type="journal article" date="2013" name="Mol. Biol. Evol.">
        <title>Evolutionary and population genomics of the cavity causing bacteria Streptococcus mutans.</title>
        <authorList>
            <person name="Cornejo O.E."/>
            <person name="Lefebure T."/>
            <person name="Pavinski Bitar P.D."/>
            <person name="Lang P."/>
            <person name="Richards V.P."/>
            <person name="Eilertson K."/>
            <person name="Do T."/>
            <person name="Beighton D."/>
            <person name="Zeng L."/>
            <person name="Ahn S.J."/>
            <person name="Burne R.A."/>
            <person name="Siepel A."/>
            <person name="Bustamante C.D."/>
            <person name="Stanhope M.J."/>
        </authorList>
    </citation>
    <scope>NUCLEOTIDE SEQUENCE [LARGE SCALE GENOMIC DNA]</scope>
    <source>
        <strain evidence="1 2">SM6</strain>
    </source>
</reference>
<evidence type="ECO:0000313" key="2">
    <source>
        <dbReference type="Proteomes" id="UP000011676"/>
    </source>
</evidence>